<dbReference type="PANTHER" id="PTHR43329">
    <property type="entry name" value="EPOXIDE HYDROLASE"/>
    <property type="match status" value="1"/>
</dbReference>
<gene>
    <name evidence="3" type="ORF">GCM10009765_56950</name>
</gene>
<dbReference type="Gene3D" id="3.40.50.1820">
    <property type="entry name" value="alpha/beta hydrolase"/>
    <property type="match status" value="1"/>
</dbReference>
<keyword evidence="1 3" id="KW-0378">Hydrolase</keyword>
<comment type="caution">
    <text evidence="3">The sequence shown here is derived from an EMBL/GenBank/DDBJ whole genome shotgun (WGS) entry which is preliminary data.</text>
</comment>
<feature type="domain" description="AB hydrolase-1" evidence="2">
    <location>
        <begin position="32"/>
        <end position="281"/>
    </location>
</feature>
<sequence length="297" mass="32848">MTDSGQLFEGFGQRRIPTSGAEINVRVGGSGPPLLLLHGFPQTHAMWHQIAPALAATHTVVVPDLRGYGDSSTPPGGDDHAGYSFRAMAADQVEVMRTLGHQRFAVVGHDRGARVTHRMALDHPEAVERLAMLDIVPTRHVYGHTDKRLATVYYHWFFLIQPDELPERLIGNDPIYYLHSALGSFGSGLDSYAPAALAEYERCFADPQTRHAMCEDYRAAATVDLEHDKADTGRRVQQPTLVLWGAKGAVGALYEPLTVWRDYATNVRGHSIDAGHFLVEQQPDEVLTEIRAFLTET</sequence>
<organism evidence="3 4">
    <name type="scientific">Fodinicola feengrottensis</name>
    <dbReference type="NCBI Taxonomy" id="435914"/>
    <lineage>
        <taxon>Bacteria</taxon>
        <taxon>Bacillati</taxon>
        <taxon>Actinomycetota</taxon>
        <taxon>Actinomycetes</taxon>
        <taxon>Mycobacteriales</taxon>
        <taxon>Fodinicola</taxon>
    </lineage>
</organism>
<dbReference type="InterPro" id="IPR000639">
    <property type="entry name" value="Epox_hydrolase-like"/>
</dbReference>
<evidence type="ECO:0000259" key="2">
    <source>
        <dbReference type="Pfam" id="PF00561"/>
    </source>
</evidence>
<dbReference type="InterPro" id="IPR029058">
    <property type="entry name" value="AB_hydrolase_fold"/>
</dbReference>
<dbReference type="Pfam" id="PF00561">
    <property type="entry name" value="Abhydrolase_1"/>
    <property type="match status" value="1"/>
</dbReference>
<dbReference type="GO" id="GO:0016787">
    <property type="term" value="F:hydrolase activity"/>
    <property type="evidence" value="ECO:0007669"/>
    <property type="project" value="UniProtKB-KW"/>
</dbReference>
<dbReference type="RefSeq" id="WP_344313426.1">
    <property type="nucleotide sequence ID" value="NZ_BAAANY010000023.1"/>
</dbReference>
<evidence type="ECO:0000313" key="3">
    <source>
        <dbReference type="EMBL" id="GAA1700123.1"/>
    </source>
</evidence>
<protein>
    <submittedName>
        <fullName evidence="3">Alpha/beta hydrolase</fullName>
    </submittedName>
</protein>
<reference evidence="4" key="1">
    <citation type="journal article" date="2019" name="Int. J. Syst. Evol. Microbiol.">
        <title>The Global Catalogue of Microorganisms (GCM) 10K type strain sequencing project: providing services to taxonomists for standard genome sequencing and annotation.</title>
        <authorList>
            <consortium name="The Broad Institute Genomics Platform"/>
            <consortium name="The Broad Institute Genome Sequencing Center for Infectious Disease"/>
            <person name="Wu L."/>
            <person name="Ma J."/>
        </authorList>
    </citation>
    <scope>NUCLEOTIDE SEQUENCE [LARGE SCALE GENOMIC DNA]</scope>
    <source>
        <strain evidence="4">JCM 14718</strain>
    </source>
</reference>
<dbReference type="Proteomes" id="UP001500618">
    <property type="component" value="Unassembled WGS sequence"/>
</dbReference>
<dbReference type="SUPFAM" id="SSF53474">
    <property type="entry name" value="alpha/beta-Hydrolases"/>
    <property type="match status" value="1"/>
</dbReference>
<name>A0ABP4U6R8_9ACTN</name>
<dbReference type="InterPro" id="IPR000073">
    <property type="entry name" value="AB_hydrolase_1"/>
</dbReference>
<proteinExistence type="predicted"/>
<keyword evidence="4" id="KW-1185">Reference proteome</keyword>
<dbReference type="PRINTS" id="PR00412">
    <property type="entry name" value="EPOXHYDRLASE"/>
</dbReference>
<accession>A0ABP4U6R8</accession>
<evidence type="ECO:0000313" key="4">
    <source>
        <dbReference type="Proteomes" id="UP001500618"/>
    </source>
</evidence>
<evidence type="ECO:0000256" key="1">
    <source>
        <dbReference type="ARBA" id="ARBA00022801"/>
    </source>
</evidence>
<dbReference type="EMBL" id="BAAANY010000023">
    <property type="protein sequence ID" value="GAA1700123.1"/>
    <property type="molecule type" value="Genomic_DNA"/>
</dbReference>
<dbReference type="PRINTS" id="PR00111">
    <property type="entry name" value="ABHYDROLASE"/>
</dbReference>